<feature type="transmembrane region" description="Helical" evidence="1">
    <location>
        <begin position="12"/>
        <end position="32"/>
    </location>
</feature>
<dbReference type="EMBL" id="LAZR01015398">
    <property type="protein sequence ID" value="KKM13355.1"/>
    <property type="molecule type" value="Genomic_DNA"/>
</dbReference>
<organism evidence="2">
    <name type="scientific">marine sediment metagenome</name>
    <dbReference type="NCBI Taxonomy" id="412755"/>
    <lineage>
        <taxon>unclassified sequences</taxon>
        <taxon>metagenomes</taxon>
        <taxon>ecological metagenomes</taxon>
    </lineage>
</organism>
<keyword evidence="1" id="KW-0812">Transmembrane</keyword>
<evidence type="ECO:0000313" key="2">
    <source>
        <dbReference type="EMBL" id="KKM13355.1"/>
    </source>
</evidence>
<reference evidence="2" key="1">
    <citation type="journal article" date="2015" name="Nature">
        <title>Complex archaea that bridge the gap between prokaryotes and eukaryotes.</title>
        <authorList>
            <person name="Spang A."/>
            <person name="Saw J.H."/>
            <person name="Jorgensen S.L."/>
            <person name="Zaremba-Niedzwiedzka K."/>
            <person name="Martijn J."/>
            <person name="Lind A.E."/>
            <person name="van Eijk R."/>
            <person name="Schleper C."/>
            <person name="Guy L."/>
            <person name="Ettema T.J."/>
        </authorList>
    </citation>
    <scope>NUCLEOTIDE SEQUENCE</scope>
</reference>
<accession>A0A0F9KDF0</accession>
<gene>
    <name evidence="2" type="ORF">LCGC14_1717040</name>
</gene>
<evidence type="ECO:0008006" key="3">
    <source>
        <dbReference type="Google" id="ProtNLM"/>
    </source>
</evidence>
<name>A0A0F9KDF0_9ZZZZ</name>
<keyword evidence="1" id="KW-1133">Transmembrane helix</keyword>
<dbReference type="InterPro" id="IPR016024">
    <property type="entry name" value="ARM-type_fold"/>
</dbReference>
<dbReference type="AlphaFoldDB" id="A0A0F9KDF0"/>
<dbReference type="SUPFAM" id="SSF48371">
    <property type="entry name" value="ARM repeat"/>
    <property type="match status" value="1"/>
</dbReference>
<sequence>MTINALTVNIRNCLKIALVFIVPLILTIRHTYGSDITGHLTKQILWRNQVSEDITNQEVIELLSDPRKRGVAIFLVERRRIQEAIPALNELINEKMEVSRSRANKYILLITKLEAAEALCILGDRQWLPFVRHEVTDPNSFTNSLSRDHRVKLKMTGLLNKLDYSHLKRLVDDVSNAERVLKEYIHDPSQTAYMEVDSVIFAAESDPYATVRRRALDILKYVVRVKPQRKERYIRALIANGNSQDFVLRRQCMEELKVQVPGSKVEK</sequence>
<proteinExistence type="predicted"/>
<evidence type="ECO:0000256" key="1">
    <source>
        <dbReference type="SAM" id="Phobius"/>
    </source>
</evidence>
<keyword evidence="1" id="KW-0472">Membrane</keyword>
<protein>
    <recommendedName>
        <fullName evidence="3">HEAT repeat domain-containing protein</fullName>
    </recommendedName>
</protein>
<comment type="caution">
    <text evidence="2">The sequence shown here is derived from an EMBL/GenBank/DDBJ whole genome shotgun (WGS) entry which is preliminary data.</text>
</comment>